<reference evidence="2 3" key="1">
    <citation type="submission" date="2011-11" db="EMBL/GenBank/DDBJ databases">
        <authorList>
            <person name="Weinstock G."/>
            <person name="Sodergren E."/>
            <person name="Clifton S."/>
            <person name="Fulton L."/>
            <person name="Fulton B."/>
            <person name="Courtney L."/>
            <person name="Fronick C."/>
            <person name="Harrison M."/>
            <person name="Strong C."/>
            <person name="Farmer C."/>
            <person name="Delahaunty K."/>
            <person name="Markovic C."/>
            <person name="Hall O."/>
            <person name="Minx P."/>
            <person name="Tomlinson C."/>
            <person name="Mitreva M."/>
            <person name="Hou S."/>
            <person name="Chen J."/>
            <person name="Wollam A."/>
            <person name="Pepin K.H."/>
            <person name="Johnson M."/>
            <person name="Bhonagiri V."/>
            <person name="Zhang X."/>
            <person name="Suruliraj S."/>
            <person name="Warren W."/>
            <person name="Chinwalla A."/>
            <person name="Mardis E.R."/>
            <person name="Wilson R.K."/>
        </authorList>
    </citation>
    <scope>NUCLEOTIDE SEQUENCE [LARGE SCALE GENOMIC DNA]</scope>
    <source>
        <strain evidence="2 3">YIT 11816</strain>
    </source>
</reference>
<keyword evidence="3" id="KW-1185">Reference proteome</keyword>
<keyword evidence="2" id="KW-0378">Hydrolase</keyword>
<dbReference type="SUPFAM" id="SSF51658">
    <property type="entry name" value="Xylose isomerase-like"/>
    <property type="match status" value="1"/>
</dbReference>
<sequence>MPRELSAIHLTALELPPAELVPAARRAGCAAVGLRIHPIVPGSVAYPFEPGSEELKAFKRLLADEGMRVQGVDGFGLTDATDLSAFARLFEACGELGIRSMCVSADAKNREAFAEVFAQMYDMAAPYGFRIDLEFMAWHTIGTLEQAYEIVRLADRPNGTIAVDAVHLMRSGGKPEDLAKIPPRFLGDFHLCDGVKDAPIAPALVARVRAGDVNFLDPAGFPAGFEGLIREARGGRRYPGAGELPLIEMLRRMPEDAAVGVEVPVPGMPGEAVLKDSFAHAARVMAEAFPE</sequence>
<dbReference type="InterPro" id="IPR050312">
    <property type="entry name" value="IolE/XylAMocC-like"/>
</dbReference>
<dbReference type="RefSeq" id="WP_008542155.1">
    <property type="nucleotide sequence ID" value="NZ_JH604955.1"/>
</dbReference>
<dbReference type="Pfam" id="PF01261">
    <property type="entry name" value="AP_endonuc_2"/>
    <property type="match status" value="1"/>
</dbReference>
<dbReference type="EMBL" id="AFBQ01000175">
    <property type="protein sequence ID" value="EHY31358.1"/>
    <property type="molecule type" value="Genomic_DNA"/>
</dbReference>
<dbReference type="GO" id="GO:0004519">
    <property type="term" value="F:endonuclease activity"/>
    <property type="evidence" value="ECO:0007669"/>
    <property type="project" value="UniProtKB-KW"/>
</dbReference>
<feature type="domain" description="Xylose isomerase-like TIM barrel" evidence="1">
    <location>
        <begin position="23"/>
        <end position="280"/>
    </location>
</feature>
<name>H3KEV6_9BURK</name>
<dbReference type="PANTHER" id="PTHR12110">
    <property type="entry name" value="HYDROXYPYRUVATE ISOMERASE"/>
    <property type="match status" value="1"/>
</dbReference>
<evidence type="ECO:0000313" key="2">
    <source>
        <dbReference type="EMBL" id="EHY31358.1"/>
    </source>
</evidence>
<dbReference type="AlphaFoldDB" id="H3KEV6"/>
<gene>
    <name evidence="2" type="ORF">HMPREF9440_01271</name>
</gene>
<evidence type="ECO:0000313" key="3">
    <source>
        <dbReference type="Proteomes" id="UP000004956"/>
    </source>
</evidence>
<organism evidence="2 3">
    <name type="scientific">Sutterella parvirubra YIT 11816</name>
    <dbReference type="NCBI Taxonomy" id="762967"/>
    <lineage>
        <taxon>Bacteria</taxon>
        <taxon>Pseudomonadati</taxon>
        <taxon>Pseudomonadota</taxon>
        <taxon>Betaproteobacteria</taxon>
        <taxon>Burkholderiales</taxon>
        <taxon>Sutterellaceae</taxon>
        <taxon>Sutterella</taxon>
    </lineage>
</organism>
<dbReference type="OrthoDB" id="9072761at2"/>
<dbReference type="InterPro" id="IPR036237">
    <property type="entry name" value="Xyl_isomerase-like_sf"/>
</dbReference>
<keyword evidence="2" id="KW-0255">Endonuclease</keyword>
<dbReference type="Gene3D" id="3.20.20.150">
    <property type="entry name" value="Divalent-metal-dependent TIM barrel enzymes"/>
    <property type="match status" value="1"/>
</dbReference>
<dbReference type="InterPro" id="IPR013022">
    <property type="entry name" value="Xyl_isomerase-like_TIM-brl"/>
</dbReference>
<dbReference type="PANTHER" id="PTHR12110:SF48">
    <property type="entry name" value="BLL3656 PROTEIN"/>
    <property type="match status" value="1"/>
</dbReference>
<evidence type="ECO:0000259" key="1">
    <source>
        <dbReference type="Pfam" id="PF01261"/>
    </source>
</evidence>
<comment type="caution">
    <text evidence="2">The sequence shown here is derived from an EMBL/GenBank/DDBJ whole genome shotgun (WGS) entry which is preliminary data.</text>
</comment>
<accession>H3KEV6</accession>
<proteinExistence type="predicted"/>
<dbReference type="Proteomes" id="UP000004956">
    <property type="component" value="Unassembled WGS sequence"/>
</dbReference>
<keyword evidence="2" id="KW-0540">Nuclease</keyword>
<dbReference type="HOGENOM" id="CLU_035063_4_0_4"/>
<dbReference type="STRING" id="762967.HMPREF9440_01271"/>
<protein>
    <submittedName>
        <fullName evidence="2">AP endonuclease, family 2</fullName>
    </submittedName>
</protein>
<dbReference type="PATRIC" id="fig|762967.3.peg.1003"/>